<accession>A0A948TA29</accession>
<dbReference type="SUPFAM" id="SSF88946">
    <property type="entry name" value="Sigma2 domain of RNA polymerase sigma factors"/>
    <property type="match status" value="1"/>
</dbReference>
<gene>
    <name evidence="8" type="ORF">H9777_03110</name>
</gene>
<dbReference type="NCBIfam" id="TIGR02937">
    <property type="entry name" value="sigma70-ECF"/>
    <property type="match status" value="1"/>
</dbReference>
<dbReference type="Gene3D" id="1.10.10.10">
    <property type="entry name" value="Winged helix-like DNA-binding domain superfamily/Winged helix DNA-binding domain"/>
    <property type="match status" value="1"/>
</dbReference>
<comment type="caution">
    <text evidence="8">The sequence shown here is derived from an EMBL/GenBank/DDBJ whole genome shotgun (WGS) entry which is preliminary data.</text>
</comment>
<feature type="domain" description="RNA polymerase sigma factor 70 region 4 type 2" evidence="7">
    <location>
        <begin position="106"/>
        <end position="157"/>
    </location>
</feature>
<dbReference type="InterPro" id="IPR013324">
    <property type="entry name" value="RNA_pol_sigma_r3/r4-like"/>
</dbReference>
<evidence type="ECO:0000256" key="5">
    <source>
        <dbReference type="ARBA" id="ARBA00023163"/>
    </source>
</evidence>
<evidence type="ECO:0000256" key="1">
    <source>
        <dbReference type="ARBA" id="ARBA00010641"/>
    </source>
</evidence>
<reference evidence="8" key="1">
    <citation type="journal article" date="2021" name="PeerJ">
        <title>Extensive microbial diversity within the chicken gut microbiome revealed by metagenomics and culture.</title>
        <authorList>
            <person name="Gilroy R."/>
            <person name="Ravi A."/>
            <person name="Getino M."/>
            <person name="Pursley I."/>
            <person name="Horton D.L."/>
            <person name="Alikhan N.F."/>
            <person name="Baker D."/>
            <person name="Gharbi K."/>
            <person name="Hall N."/>
            <person name="Watson M."/>
            <person name="Adriaenssens E.M."/>
            <person name="Foster-Nyarko E."/>
            <person name="Jarju S."/>
            <person name="Secka A."/>
            <person name="Antonio M."/>
            <person name="Oren A."/>
            <person name="Chaudhuri R.R."/>
            <person name="La Ragione R."/>
            <person name="Hildebrand F."/>
            <person name="Pallen M.J."/>
        </authorList>
    </citation>
    <scope>NUCLEOTIDE SEQUENCE</scope>
    <source>
        <strain evidence="8">G4-2901</strain>
    </source>
</reference>
<dbReference type="Gene3D" id="1.10.1740.10">
    <property type="match status" value="1"/>
</dbReference>
<reference evidence="8" key="2">
    <citation type="submission" date="2021-04" db="EMBL/GenBank/DDBJ databases">
        <authorList>
            <person name="Gilroy R."/>
        </authorList>
    </citation>
    <scope>NUCLEOTIDE SEQUENCE</scope>
    <source>
        <strain evidence="8">G4-2901</strain>
    </source>
</reference>
<feature type="domain" description="RNA polymerase sigma-70 region 2" evidence="6">
    <location>
        <begin position="12"/>
        <end position="74"/>
    </location>
</feature>
<comment type="similarity">
    <text evidence="1">Belongs to the sigma-70 factor family. ECF subfamily.</text>
</comment>
<evidence type="ECO:0000256" key="4">
    <source>
        <dbReference type="ARBA" id="ARBA00023125"/>
    </source>
</evidence>
<dbReference type="EMBL" id="JAHLFW010000031">
    <property type="protein sequence ID" value="MBU3837308.1"/>
    <property type="molecule type" value="Genomic_DNA"/>
</dbReference>
<sequence>MDANEFKSLFIPYHAKLYRTAYSILRNVQDAEDIVQDAYLKLWNRRDELDAAVCREAYCVTLVKNLCMDFIRSSHSNYEDVIDEERVGLADDDIGERLEKKEENVRLRKMIGGLPDIQKKVMWLRDVNECSFDEIGKATGLNPVNIRATLSKARKKIREQFINLKDKI</sequence>
<dbReference type="AlphaFoldDB" id="A0A948TA29"/>
<dbReference type="InterPro" id="IPR013249">
    <property type="entry name" value="RNA_pol_sigma70_r4_t2"/>
</dbReference>
<evidence type="ECO:0000259" key="7">
    <source>
        <dbReference type="Pfam" id="PF08281"/>
    </source>
</evidence>
<keyword evidence="3" id="KW-0731">Sigma factor</keyword>
<dbReference type="InterPro" id="IPR007627">
    <property type="entry name" value="RNA_pol_sigma70_r2"/>
</dbReference>
<evidence type="ECO:0000259" key="6">
    <source>
        <dbReference type="Pfam" id="PF04542"/>
    </source>
</evidence>
<dbReference type="Pfam" id="PF08281">
    <property type="entry name" value="Sigma70_r4_2"/>
    <property type="match status" value="1"/>
</dbReference>
<dbReference type="GO" id="GO:0006352">
    <property type="term" value="P:DNA-templated transcription initiation"/>
    <property type="evidence" value="ECO:0007669"/>
    <property type="project" value="InterPro"/>
</dbReference>
<proteinExistence type="inferred from homology"/>
<evidence type="ECO:0000256" key="2">
    <source>
        <dbReference type="ARBA" id="ARBA00023015"/>
    </source>
</evidence>
<evidence type="ECO:0000313" key="9">
    <source>
        <dbReference type="Proteomes" id="UP000783796"/>
    </source>
</evidence>
<dbReference type="SUPFAM" id="SSF88659">
    <property type="entry name" value="Sigma3 and sigma4 domains of RNA polymerase sigma factors"/>
    <property type="match status" value="1"/>
</dbReference>
<organism evidence="8 9">
    <name type="scientific">Candidatus Phocaeicola faecigallinarum</name>
    <dbReference type="NCBI Taxonomy" id="2838732"/>
    <lineage>
        <taxon>Bacteria</taxon>
        <taxon>Pseudomonadati</taxon>
        <taxon>Bacteroidota</taxon>
        <taxon>Bacteroidia</taxon>
        <taxon>Bacteroidales</taxon>
        <taxon>Bacteroidaceae</taxon>
        <taxon>Phocaeicola</taxon>
    </lineage>
</organism>
<dbReference type="CDD" id="cd06171">
    <property type="entry name" value="Sigma70_r4"/>
    <property type="match status" value="1"/>
</dbReference>
<dbReference type="Pfam" id="PF04542">
    <property type="entry name" value="Sigma70_r2"/>
    <property type="match status" value="1"/>
</dbReference>
<dbReference type="PANTHER" id="PTHR43133:SF8">
    <property type="entry name" value="RNA POLYMERASE SIGMA FACTOR HI_1459-RELATED"/>
    <property type="match status" value="1"/>
</dbReference>
<dbReference type="GO" id="GO:0003677">
    <property type="term" value="F:DNA binding"/>
    <property type="evidence" value="ECO:0007669"/>
    <property type="project" value="UniProtKB-KW"/>
</dbReference>
<dbReference type="Proteomes" id="UP000783796">
    <property type="component" value="Unassembled WGS sequence"/>
</dbReference>
<protein>
    <submittedName>
        <fullName evidence="8">Sigma-70 family RNA polymerase sigma factor</fullName>
    </submittedName>
</protein>
<dbReference type="InterPro" id="IPR013325">
    <property type="entry name" value="RNA_pol_sigma_r2"/>
</dbReference>
<evidence type="ECO:0000313" key="8">
    <source>
        <dbReference type="EMBL" id="MBU3837308.1"/>
    </source>
</evidence>
<dbReference type="GO" id="GO:0016987">
    <property type="term" value="F:sigma factor activity"/>
    <property type="evidence" value="ECO:0007669"/>
    <property type="project" value="UniProtKB-KW"/>
</dbReference>
<dbReference type="PANTHER" id="PTHR43133">
    <property type="entry name" value="RNA POLYMERASE ECF-TYPE SIGMA FACTO"/>
    <property type="match status" value="1"/>
</dbReference>
<keyword evidence="5" id="KW-0804">Transcription</keyword>
<dbReference type="InterPro" id="IPR014284">
    <property type="entry name" value="RNA_pol_sigma-70_dom"/>
</dbReference>
<dbReference type="InterPro" id="IPR036388">
    <property type="entry name" value="WH-like_DNA-bd_sf"/>
</dbReference>
<keyword evidence="4" id="KW-0238">DNA-binding</keyword>
<name>A0A948TA29_9BACT</name>
<evidence type="ECO:0000256" key="3">
    <source>
        <dbReference type="ARBA" id="ARBA00023082"/>
    </source>
</evidence>
<keyword evidence="2" id="KW-0805">Transcription regulation</keyword>
<dbReference type="InterPro" id="IPR039425">
    <property type="entry name" value="RNA_pol_sigma-70-like"/>
</dbReference>